<dbReference type="Pfam" id="PF02027">
    <property type="entry name" value="RolB_RolC"/>
    <property type="match status" value="1"/>
</dbReference>
<sequence>MARRGWFVPGFTHGEDNKLVGDLRKIGKAYRRQFQAALRAPSGEIVDPKGDFLYVYLDEENYKKCREKNVLVPNAGDGVLATALEPHSESYTYRQVREQLQAFCGDGVINYAANELSCSYFLMIQASNEFEEVGAIQDGPGVTKAVWKRNVQHAGELLPYDLIAVGRSSFLPEAALDPPDPDD</sequence>
<reference evidence="5 7" key="2">
    <citation type="submission" date="2019-12" db="EMBL/GenBank/DDBJ databases">
        <title>Whole-genome sequencing of Allorhizobium vitis.</title>
        <authorList>
            <person name="Gan H.M."/>
            <person name="Szegedi E."/>
            <person name="Burr T."/>
            <person name="Savka M.A."/>
        </authorList>
    </citation>
    <scope>NUCLEOTIDE SEQUENCE [LARGE SCALE GENOMIC DNA]</scope>
    <source>
        <strain evidence="4 7">CG415</strain>
        <strain evidence="3 5">CG989</strain>
    </source>
</reference>
<dbReference type="InterPro" id="IPR006064">
    <property type="entry name" value="Glycosidase"/>
</dbReference>
<dbReference type="Proteomes" id="UP000436692">
    <property type="component" value="Unassembled WGS sequence"/>
</dbReference>
<dbReference type="OrthoDB" id="8289397at2"/>
<dbReference type="Proteomes" id="UP000436911">
    <property type="component" value="Unassembled WGS sequence"/>
</dbReference>
<evidence type="ECO:0000313" key="5">
    <source>
        <dbReference type="Proteomes" id="UP000436692"/>
    </source>
</evidence>
<evidence type="ECO:0000313" key="6">
    <source>
        <dbReference type="Proteomes" id="UP000436911"/>
    </source>
</evidence>
<evidence type="ECO:0000313" key="2">
    <source>
        <dbReference type="EMBL" id="KAA3518253.1"/>
    </source>
</evidence>
<protein>
    <recommendedName>
        <fullName evidence="1">Cytokinin glycosidase domain-containing protein</fullName>
    </recommendedName>
</protein>
<feature type="domain" description="Cytokinin glycosidase" evidence="1">
    <location>
        <begin position="42"/>
        <end position="168"/>
    </location>
</feature>
<comment type="caution">
    <text evidence="4">The sequence shown here is derived from an EMBL/GenBank/DDBJ whole genome shotgun (WGS) entry which is preliminary data.</text>
</comment>
<evidence type="ECO:0000313" key="4">
    <source>
        <dbReference type="EMBL" id="MVA59648.1"/>
    </source>
</evidence>
<dbReference type="EMBL" id="WPHU01000042">
    <property type="protein sequence ID" value="MVA59648.1"/>
    <property type="molecule type" value="Genomic_DNA"/>
</dbReference>
<organism evidence="4 7">
    <name type="scientific">Agrobacterium vitis</name>
    <name type="common">Rhizobium vitis</name>
    <dbReference type="NCBI Taxonomy" id="373"/>
    <lineage>
        <taxon>Bacteria</taxon>
        <taxon>Pseudomonadati</taxon>
        <taxon>Pseudomonadota</taxon>
        <taxon>Alphaproteobacteria</taxon>
        <taxon>Hyphomicrobiales</taxon>
        <taxon>Rhizobiaceae</taxon>
        <taxon>Rhizobium/Agrobacterium group</taxon>
        <taxon>Agrobacterium</taxon>
    </lineage>
</organism>
<accession>A0A368NIT1</accession>
<proteinExistence type="predicted"/>
<evidence type="ECO:0000259" key="1">
    <source>
        <dbReference type="Pfam" id="PF02027"/>
    </source>
</evidence>
<dbReference type="EMBL" id="QUSG01000059">
    <property type="protein sequence ID" value="KAA3518253.1"/>
    <property type="molecule type" value="Genomic_DNA"/>
</dbReference>
<evidence type="ECO:0000313" key="7">
    <source>
        <dbReference type="Proteomes" id="UP000440716"/>
    </source>
</evidence>
<reference evidence="2 6" key="1">
    <citation type="submission" date="2018-08" db="EMBL/GenBank/DDBJ databases">
        <title>Genome sequencing of Agrobacterium vitis strain ICMP 10754.</title>
        <authorList>
            <person name="Visnovsky S.B."/>
            <person name="Pitman A.R."/>
        </authorList>
    </citation>
    <scope>NUCLEOTIDE SEQUENCE [LARGE SCALE GENOMIC DNA]</scope>
    <source>
        <strain evidence="2 6">ICMP 10754</strain>
    </source>
</reference>
<name>A0A368NIT1_AGRVI</name>
<dbReference type="Proteomes" id="UP000440716">
    <property type="component" value="Unassembled WGS sequence"/>
</dbReference>
<dbReference type="EMBL" id="WPHM01000023">
    <property type="protein sequence ID" value="MUZ60888.1"/>
    <property type="molecule type" value="Genomic_DNA"/>
</dbReference>
<dbReference type="AlphaFoldDB" id="A0A368NIT1"/>
<gene>
    <name evidence="2" type="ORF">DXT89_27035</name>
    <name evidence="4" type="ORF">GOZ88_26620</name>
    <name evidence="3" type="ORF">GOZ95_26005</name>
</gene>
<evidence type="ECO:0000313" key="3">
    <source>
        <dbReference type="EMBL" id="MUZ60888.1"/>
    </source>
</evidence>